<evidence type="ECO:0000259" key="2">
    <source>
        <dbReference type="Pfam" id="PF00535"/>
    </source>
</evidence>
<keyword evidence="1" id="KW-0472">Membrane</keyword>
<dbReference type="Gene3D" id="3.90.550.10">
    <property type="entry name" value="Spore Coat Polysaccharide Biosynthesis Protein SpsA, Chain A"/>
    <property type="match status" value="2"/>
</dbReference>
<sequence length="1148" mass="127762">MQLSTSCDDSAASRCDSTPLFSVIITTFNRPNLLADALNSLSRQTFADFEALLVNDKGCPVESSLVELPFPIMYIRQAHNRGPAAARNTAHRLAQGQYIVYLDDDDLFLPNHLETLAQAIEQHPDEIIYSDAIFIIEELVDGKRVERHREQRYTHGEYSRDRLLTNNYIPVNTFAFPRRLLALFDGFDENLKGLEDWDFLMHLTRHANFRHIPRETVEVRMRSAKIDATRRSESVKNFYPALYRQLYDRHPVQDNDTVHRGRAAMLRHLDTTFTPGQHLAGWLERRTFTPAQRELASAHLAAHPPAPSFAIAVIDLEGDLIKLAVTLESLQLAKAQYPHVIALVMSTSSAVAERYHDIAVQVTRENWLETLNQSIAEADFDWLGLIHAGDEIIASGLLLSGLELLNAPDCRALYFDLIYRQADGSQGPGLRPDFNLDYLLSLPSVMGRHWLFRRGALIETGGFDSQCSENPEFELVLRLITAAGLQGLGHIPEVLLKTDSPPIRELAGEKHAILQHLSSRGYEHANARFEHNGQYRISYGHTSQPLVSILVLAGDDLGHLQRCIDSVLEKTRYSHFELLLIRDNPEARDISAWLRALEDLAEARLLVINPPSTMTAPAALDYAAGHANGSYLLLLSPETVVIKEDWLDELLNHAQRPEVGAVGPKLVSPEGAVVQAGLILGLNGVAGPAFAGEFMDSPGYLQRLQVDQNYSALSKDCLMIARETLDQINGIDPGQSTRYFDVDLCLRIRDAGYLNVWASNALLLSTANRKAPPDADDDIAMYQKWLPTLARDPAYNPNLSLASAGGFGLADNALSWRPLSSWKPLPTVLAYPLDNTENRHLRVTEPMLAMTSSGLIEGVTSQVFLQPCELERLRPDSIIVQYGPANASLDALQQINHLSYSYKILDLGDHPALGLTHAESDLQTFIRYVHRALPFADRILVATESFADAIGSTDTELIIVPSRLPGDLWGALASTRDAGQRPRIGWAGDARSATDLRIVSDVIKALAQEVEWVIMGACPAELRRYVHEIHDEPNLQQRPQKLAQLNLDLALAPRADNPANLCRSNLQVLEYGACGYPVIRSKLDTLSDNLPTTPAVNNSEAWINAIRMHLNDKVASAQLGQYLQAIVRSEWLLKGHILEAWKKAWLPA</sequence>
<evidence type="ECO:0000313" key="4">
    <source>
        <dbReference type="Proteomes" id="UP000237230"/>
    </source>
</evidence>
<dbReference type="PANTHER" id="PTHR43685">
    <property type="entry name" value="GLYCOSYLTRANSFERASE"/>
    <property type="match status" value="1"/>
</dbReference>
<feature type="domain" description="Glycosyltransferase 2-like" evidence="2">
    <location>
        <begin position="22"/>
        <end position="167"/>
    </location>
</feature>
<dbReference type="Gene3D" id="3.40.50.2000">
    <property type="entry name" value="Glycogen Phosphorylase B"/>
    <property type="match status" value="1"/>
</dbReference>
<keyword evidence="1" id="KW-1003">Cell membrane</keyword>
<feature type="domain" description="Glycosyltransferase 2-like" evidence="2">
    <location>
        <begin position="560"/>
        <end position="679"/>
    </location>
</feature>
<reference evidence="3 4" key="1">
    <citation type="submission" date="2016-08" db="EMBL/GenBank/DDBJ databases">
        <authorList>
            <person name="Seilhamer J.J."/>
        </authorList>
    </citation>
    <scope>NUCLEOTIDE SEQUENCE [LARGE SCALE GENOMIC DNA]</scope>
    <source>
        <strain evidence="3 4">KH-21-114</strain>
    </source>
</reference>
<protein>
    <recommendedName>
        <fullName evidence="2">Glycosyltransferase 2-like domain-containing protein</fullName>
    </recommendedName>
</protein>
<dbReference type="GO" id="GO:0044010">
    <property type="term" value="P:single-species biofilm formation"/>
    <property type="evidence" value="ECO:0007669"/>
    <property type="project" value="TreeGrafter"/>
</dbReference>
<dbReference type="InterPro" id="IPR050834">
    <property type="entry name" value="Glycosyltransf_2"/>
</dbReference>
<reference evidence="3 4" key="2">
    <citation type="submission" date="2018-03" db="EMBL/GenBank/DDBJ databases">
        <title>Draft genome of Pseudomonas putida strain KH-21-114.</title>
        <authorList>
            <person name="Yoshizawa S."/>
            <person name="Khan N.H."/>
            <person name="Nishimura M."/>
            <person name="Chiura H.X."/>
            <person name="Ogura Y."/>
            <person name="Hayashi T."/>
            <person name="Kogure K."/>
        </authorList>
    </citation>
    <scope>NUCLEOTIDE SEQUENCE [LARGE SCALE GENOMIC DNA]</scope>
    <source>
        <strain evidence="3 4">KH-21-114</strain>
    </source>
</reference>
<dbReference type="SUPFAM" id="SSF53448">
    <property type="entry name" value="Nucleotide-diphospho-sugar transferases"/>
    <property type="match status" value="3"/>
</dbReference>
<dbReference type="SUPFAM" id="SSF53756">
    <property type="entry name" value="UDP-Glycosyltransferase/glycogen phosphorylase"/>
    <property type="match status" value="1"/>
</dbReference>
<dbReference type="EMBL" id="MINH01000019">
    <property type="protein sequence ID" value="POG09641.1"/>
    <property type="molecule type" value="Genomic_DNA"/>
</dbReference>
<name>A0A2S3X225_PSEPU</name>
<evidence type="ECO:0000256" key="1">
    <source>
        <dbReference type="ARBA" id="ARBA00022519"/>
    </source>
</evidence>
<organism evidence="3 4">
    <name type="scientific">Pseudomonas putida</name>
    <name type="common">Arthrobacter siderocapsulatus</name>
    <dbReference type="NCBI Taxonomy" id="303"/>
    <lineage>
        <taxon>Bacteria</taxon>
        <taxon>Pseudomonadati</taxon>
        <taxon>Pseudomonadota</taxon>
        <taxon>Gammaproteobacteria</taxon>
        <taxon>Pseudomonadales</taxon>
        <taxon>Pseudomonadaceae</taxon>
        <taxon>Pseudomonas</taxon>
    </lineage>
</organism>
<keyword evidence="1" id="KW-0997">Cell inner membrane</keyword>
<dbReference type="Proteomes" id="UP000237230">
    <property type="component" value="Unassembled WGS sequence"/>
</dbReference>
<accession>A0A2S3X225</accession>
<evidence type="ECO:0000313" key="3">
    <source>
        <dbReference type="EMBL" id="POG09641.1"/>
    </source>
</evidence>
<dbReference type="AlphaFoldDB" id="A0A2S3X225"/>
<dbReference type="InterPro" id="IPR001173">
    <property type="entry name" value="Glyco_trans_2-like"/>
</dbReference>
<dbReference type="InterPro" id="IPR029044">
    <property type="entry name" value="Nucleotide-diphossugar_trans"/>
</dbReference>
<comment type="caution">
    <text evidence="3">The sequence shown here is derived from an EMBL/GenBank/DDBJ whole genome shotgun (WGS) entry which is preliminary data.</text>
</comment>
<dbReference type="Pfam" id="PF00535">
    <property type="entry name" value="Glycos_transf_2"/>
    <property type="match status" value="2"/>
</dbReference>
<gene>
    <name evidence="3" type="ORF">BGP84_07840</name>
</gene>
<proteinExistence type="predicted"/>
<dbReference type="PANTHER" id="PTHR43685:SF2">
    <property type="entry name" value="GLYCOSYLTRANSFERASE 2-LIKE DOMAIN-CONTAINING PROTEIN"/>
    <property type="match status" value="1"/>
</dbReference>